<dbReference type="RefSeq" id="XP_003653223.1">
    <property type="nucleotide sequence ID" value="XM_003653175.1"/>
</dbReference>
<name>G2R4E3_THETT</name>
<dbReference type="GeneID" id="11514908"/>
<keyword evidence="3" id="KW-1185">Reference proteome</keyword>
<protein>
    <submittedName>
        <fullName evidence="2">Uncharacterized protein</fullName>
    </submittedName>
</protein>
<accession>G2R4E3</accession>
<reference evidence="2 3" key="1">
    <citation type="journal article" date="2011" name="Nat. Biotechnol.">
        <title>Comparative genomic analysis of the thermophilic biomass-degrading fungi Myceliophthora thermophila and Thielavia terrestris.</title>
        <authorList>
            <person name="Berka R.M."/>
            <person name="Grigoriev I.V."/>
            <person name="Otillar R."/>
            <person name="Salamov A."/>
            <person name="Grimwood J."/>
            <person name="Reid I."/>
            <person name="Ishmael N."/>
            <person name="John T."/>
            <person name="Darmond C."/>
            <person name="Moisan M.-C."/>
            <person name="Henrissat B."/>
            <person name="Coutinho P.M."/>
            <person name="Lombard V."/>
            <person name="Natvig D.O."/>
            <person name="Lindquist E."/>
            <person name="Schmutz J."/>
            <person name="Lucas S."/>
            <person name="Harris P."/>
            <person name="Powlowski J."/>
            <person name="Bellemare A."/>
            <person name="Taylor D."/>
            <person name="Butler G."/>
            <person name="de Vries R.P."/>
            <person name="Allijn I.E."/>
            <person name="van den Brink J."/>
            <person name="Ushinsky S."/>
            <person name="Storms R."/>
            <person name="Powell A.J."/>
            <person name="Paulsen I.T."/>
            <person name="Elbourne L.D.H."/>
            <person name="Baker S.E."/>
            <person name="Magnuson J."/>
            <person name="LaBoissiere S."/>
            <person name="Clutterbuck A.J."/>
            <person name="Martinez D."/>
            <person name="Wogulis M."/>
            <person name="de Leon A.L."/>
            <person name="Rey M.W."/>
            <person name="Tsang A."/>
        </authorList>
    </citation>
    <scope>NUCLEOTIDE SEQUENCE [LARGE SCALE GENOMIC DNA]</scope>
    <source>
        <strain evidence="3">ATCC 38088 / NRRL 8126</strain>
    </source>
</reference>
<evidence type="ECO:0000256" key="1">
    <source>
        <dbReference type="SAM" id="MobiDB-lite"/>
    </source>
</evidence>
<evidence type="ECO:0000313" key="3">
    <source>
        <dbReference type="Proteomes" id="UP000008181"/>
    </source>
</evidence>
<dbReference type="eggNOG" id="ENOG502RKHS">
    <property type="taxonomic scope" value="Eukaryota"/>
</dbReference>
<evidence type="ECO:0000313" key="2">
    <source>
        <dbReference type="EMBL" id="AEO66887.1"/>
    </source>
</evidence>
<feature type="compositionally biased region" description="Basic residues" evidence="1">
    <location>
        <begin position="59"/>
        <end position="68"/>
    </location>
</feature>
<gene>
    <name evidence="2" type="ORF">THITE_2088364</name>
</gene>
<proteinExistence type="predicted"/>
<feature type="region of interest" description="Disordered" evidence="1">
    <location>
        <begin position="107"/>
        <end position="128"/>
    </location>
</feature>
<feature type="compositionally biased region" description="Polar residues" evidence="1">
    <location>
        <begin position="119"/>
        <end position="128"/>
    </location>
</feature>
<feature type="region of interest" description="Disordered" evidence="1">
    <location>
        <begin position="21"/>
        <end position="85"/>
    </location>
</feature>
<dbReference type="AlphaFoldDB" id="G2R4E3"/>
<organism evidence="2 3">
    <name type="scientific">Thermothielavioides terrestris (strain ATCC 38088 / NRRL 8126)</name>
    <name type="common">Thielavia terrestris</name>
    <dbReference type="NCBI Taxonomy" id="578455"/>
    <lineage>
        <taxon>Eukaryota</taxon>
        <taxon>Fungi</taxon>
        <taxon>Dikarya</taxon>
        <taxon>Ascomycota</taxon>
        <taxon>Pezizomycotina</taxon>
        <taxon>Sordariomycetes</taxon>
        <taxon>Sordariomycetidae</taxon>
        <taxon>Sordariales</taxon>
        <taxon>Chaetomiaceae</taxon>
        <taxon>Thermothielavioides</taxon>
        <taxon>Thermothielavioides terrestris</taxon>
    </lineage>
</organism>
<dbReference type="EMBL" id="CP003010">
    <property type="protein sequence ID" value="AEO66887.1"/>
    <property type="molecule type" value="Genomic_DNA"/>
</dbReference>
<sequence length="128" mass="13545">MPSVIRLAALEKAYAAKAAKNKPALLLATPSKSSVGASKKTPATPKTPAAPKTPSKRVAPPKKAKKAKKVESEEEDKDEDKDEEEAALGFDLDALARSVAMAVLAMLTPKKKKGGLRSSRASQYLETT</sequence>
<dbReference type="HOGENOM" id="CLU_1961114_0_0_1"/>
<dbReference type="Proteomes" id="UP000008181">
    <property type="component" value="Chromosome 2"/>
</dbReference>
<feature type="compositionally biased region" description="Acidic residues" evidence="1">
    <location>
        <begin position="72"/>
        <end position="85"/>
    </location>
</feature>
<feature type="compositionally biased region" description="Low complexity" evidence="1">
    <location>
        <begin position="37"/>
        <end position="53"/>
    </location>
</feature>
<dbReference type="KEGG" id="ttt:THITE_2088364"/>